<gene>
    <name evidence="2" type="ORF">HD556DRAFT_1340704</name>
</gene>
<dbReference type="GO" id="GO:0051377">
    <property type="term" value="F:mannose-ethanolamine phosphotransferase activity"/>
    <property type="evidence" value="ECO:0007669"/>
    <property type="project" value="UniProtKB-UniRule"/>
</dbReference>
<feature type="non-terminal residue" evidence="2">
    <location>
        <position position="97"/>
    </location>
</feature>
<dbReference type="GO" id="GO:0006506">
    <property type="term" value="P:GPI anchor biosynthetic process"/>
    <property type="evidence" value="ECO:0007669"/>
    <property type="project" value="UniProtKB-KW"/>
</dbReference>
<keyword evidence="1" id="KW-0808">Transferase</keyword>
<dbReference type="EMBL" id="JABBWE010000008">
    <property type="protein sequence ID" value="KAG1800914.1"/>
    <property type="molecule type" value="Genomic_DNA"/>
</dbReference>
<dbReference type="GO" id="GO:0005789">
    <property type="term" value="C:endoplasmic reticulum membrane"/>
    <property type="evidence" value="ECO:0007669"/>
    <property type="project" value="UniProtKB-SubCell"/>
</dbReference>
<name>A0A9P7DR26_9AGAM</name>
<evidence type="ECO:0000313" key="2">
    <source>
        <dbReference type="EMBL" id="KAG1800914.1"/>
    </source>
</evidence>
<organism evidence="2 3">
    <name type="scientific">Suillus plorans</name>
    <dbReference type="NCBI Taxonomy" id="116603"/>
    <lineage>
        <taxon>Eukaryota</taxon>
        <taxon>Fungi</taxon>
        <taxon>Dikarya</taxon>
        <taxon>Basidiomycota</taxon>
        <taxon>Agaricomycotina</taxon>
        <taxon>Agaricomycetes</taxon>
        <taxon>Agaricomycetidae</taxon>
        <taxon>Boletales</taxon>
        <taxon>Suillineae</taxon>
        <taxon>Suillaceae</taxon>
        <taxon>Suillus</taxon>
    </lineage>
</organism>
<reference evidence="2" key="1">
    <citation type="journal article" date="2020" name="New Phytol.">
        <title>Comparative genomics reveals dynamic genome evolution in host specialist ectomycorrhizal fungi.</title>
        <authorList>
            <person name="Lofgren L.A."/>
            <person name="Nguyen N.H."/>
            <person name="Vilgalys R."/>
            <person name="Ruytinx J."/>
            <person name="Liao H.L."/>
            <person name="Branco S."/>
            <person name="Kuo A."/>
            <person name="LaButti K."/>
            <person name="Lipzen A."/>
            <person name="Andreopoulos W."/>
            <person name="Pangilinan J."/>
            <person name="Riley R."/>
            <person name="Hundley H."/>
            <person name="Na H."/>
            <person name="Barry K."/>
            <person name="Grigoriev I.V."/>
            <person name="Stajich J.E."/>
            <person name="Kennedy P.G."/>
        </authorList>
    </citation>
    <scope>NUCLEOTIDE SEQUENCE</scope>
    <source>
        <strain evidence="2">S12</strain>
    </source>
</reference>
<dbReference type="InterPro" id="IPR007070">
    <property type="entry name" value="GPI_EtnP_transferase_1"/>
</dbReference>
<comment type="function">
    <text evidence="1">Ethanolamine phosphate transferase involved in glycosylphosphatidylinositol-anchor biosynthesis. Transfers ethanolamine phosphate to the first alpha-1,4-linked mannose of the glycosylphosphatidylinositol precursor of GPI-anchor.</text>
</comment>
<feature type="transmembrane region" description="Helical" evidence="1">
    <location>
        <begin position="20"/>
        <end position="39"/>
    </location>
</feature>
<dbReference type="Proteomes" id="UP000719766">
    <property type="component" value="Unassembled WGS sequence"/>
</dbReference>
<dbReference type="PANTHER" id="PTHR12250">
    <property type="entry name" value="PHOSPHATIDYLINOSITOL GLYCAN, CLASS N"/>
    <property type="match status" value="1"/>
</dbReference>
<dbReference type="RefSeq" id="XP_041164656.1">
    <property type="nucleotide sequence ID" value="XM_041302073.1"/>
</dbReference>
<keyword evidence="1" id="KW-0812">Transmembrane</keyword>
<comment type="pathway">
    <text evidence="1">Glycolipid biosynthesis; glycosylphosphatidylinositol-anchor biosynthesis.</text>
</comment>
<dbReference type="PANTHER" id="PTHR12250:SF0">
    <property type="entry name" value="GPI ETHANOLAMINE PHOSPHATE TRANSFERASE 1"/>
    <property type="match status" value="1"/>
</dbReference>
<proteinExistence type="inferred from homology"/>
<keyword evidence="1" id="KW-0337">GPI-anchor biosynthesis</keyword>
<evidence type="ECO:0000256" key="1">
    <source>
        <dbReference type="RuleBase" id="RU367138"/>
    </source>
</evidence>
<evidence type="ECO:0000313" key="3">
    <source>
        <dbReference type="Proteomes" id="UP000719766"/>
    </source>
</evidence>
<keyword evidence="1" id="KW-0472">Membrane</keyword>
<dbReference type="EC" id="2.-.-.-" evidence="1"/>
<sequence length="97" mass="10504">SCIGGFCSSIQMTVSSHRNVLKLLTLGLIFHVVFIASVFDCYFTSPVVHGILPCRAGSGEEKWIVLIVGDGLCADLLFVPCLHDIIRTQGVFGLLHT</sequence>
<comment type="similarity">
    <text evidence="1">Belongs to the PIGG/PIGN/PIGO family. PIGN subfamily.</text>
</comment>
<accession>A0A9P7DR26</accession>
<dbReference type="AlphaFoldDB" id="A0A9P7DR26"/>
<dbReference type="OrthoDB" id="2748310at2759"/>
<comment type="caution">
    <text evidence="2">The sequence shown here is derived from an EMBL/GenBank/DDBJ whole genome shotgun (WGS) entry which is preliminary data.</text>
</comment>
<keyword evidence="3" id="KW-1185">Reference proteome</keyword>
<comment type="caution">
    <text evidence="1">Lacks conserved residue(s) required for the propagation of feature annotation.</text>
</comment>
<protein>
    <recommendedName>
        <fullName evidence="1">GPI ethanolamine phosphate transferase 1</fullName>
        <ecNumber evidence="1">2.-.-.-</ecNumber>
    </recommendedName>
</protein>
<dbReference type="GeneID" id="64595837"/>
<comment type="subcellular location">
    <subcellularLocation>
        <location evidence="1">Endoplasmic reticulum membrane</location>
        <topology evidence="1">Multi-pass membrane protein</topology>
    </subcellularLocation>
</comment>
<keyword evidence="1" id="KW-1133">Transmembrane helix</keyword>
<keyword evidence="1" id="KW-0256">Endoplasmic reticulum</keyword>